<dbReference type="PROSITE" id="PS50005">
    <property type="entry name" value="TPR"/>
    <property type="match status" value="3"/>
</dbReference>
<dbReference type="AlphaFoldDB" id="A0A383CD37"/>
<evidence type="ECO:0000256" key="2">
    <source>
        <dbReference type="ARBA" id="ARBA00022803"/>
    </source>
</evidence>
<dbReference type="SUPFAM" id="SSF48452">
    <property type="entry name" value="TPR-like"/>
    <property type="match status" value="1"/>
</dbReference>
<dbReference type="InterPro" id="IPR011990">
    <property type="entry name" value="TPR-like_helical_dom_sf"/>
</dbReference>
<dbReference type="PANTHER" id="PTHR44943:SF4">
    <property type="entry name" value="TPR REPEAT-CONTAINING PROTEIN MJ0798"/>
    <property type="match status" value="1"/>
</dbReference>
<keyword evidence="1" id="KW-0677">Repeat</keyword>
<dbReference type="InterPro" id="IPR051685">
    <property type="entry name" value="Ycf3/AcsC/BcsC/TPR_MFPF"/>
</dbReference>
<sequence>MNYSADQLKKGLEYFKAQKYTESEQILLKILKDNKTHESVFFLLGLINGIRKDNINAIKYFKQAIKVNPKNPLFHYNIALTYSQINKDNKAESHYKKSLKLNEKNVDAWINYGNILKKQNKFHDSIVCFKKALLLKPNYDLALMNMVLAYFNIEKVKEGIAILKNIPKDSKINLQIQTIIAFGYLLTEEYEKGLILSNQLIKNNPNNYTAITNRGIIFIHLNKFQEAIDD</sequence>
<name>A0A383CD37_9ZZZZ</name>
<evidence type="ECO:0000256" key="1">
    <source>
        <dbReference type="ARBA" id="ARBA00022737"/>
    </source>
</evidence>
<dbReference type="InterPro" id="IPR019734">
    <property type="entry name" value="TPR_rpt"/>
</dbReference>
<proteinExistence type="predicted"/>
<dbReference type="Pfam" id="PF13414">
    <property type="entry name" value="TPR_11"/>
    <property type="match status" value="1"/>
</dbReference>
<dbReference type="EMBL" id="UINC01207750">
    <property type="protein sequence ID" value="SVE29979.1"/>
    <property type="molecule type" value="Genomic_DNA"/>
</dbReference>
<feature type="non-terminal residue" evidence="3">
    <location>
        <position position="230"/>
    </location>
</feature>
<reference evidence="3" key="1">
    <citation type="submission" date="2018-05" db="EMBL/GenBank/DDBJ databases">
        <authorList>
            <person name="Lanie J.A."/>
            <person name="Ng W.-L."/>
            <person name="Kazmierczak K.M."/>
            <person name="Andrzejewski T.M."/>
            <person name="Davidsen T.M."/>
            <person name="Wayne K.J."/>
            <person name="Tettelin H."/>
            <person name="Glass J.I."/>
            <person name="Rusch D."/>
            <person name="Podicherti R."/>
            <person name="Tsui H.-C.T."/>
            <person name="Winkler M.E."/>
        </authorList>
    </citation>
    <scope>NUCLEOTIDE SEQUENCE</scope>
</reference>
<dbReference type="Pfam" id="PF00515">
    <property type="entry name" value="TPR_1"/>
    <property type="match status" value="1"/>
</dbReference>
<evidence type="ECO:0000313" key="3">
    <source>
        <dbReference type="EMBL" id="SVE29979.1"/>
    </source>
</evidence>
<protein>
    <submittedName>
        <fullName evidence="3">Uncharacterized protein</fullName>
    </submittedName>
</protein>
<accession>A0A383CD37</accession>
<dbReference type="Gene3D" id="1.25.40.10">
    <property type="entry name" value="Tetratricopeptide repeat domain"/>
    <property type="match status" value="3"/>
</dbReference>
<dbReference type="SMART" id="SM00028">
    <property type="entry name" value="TPR"/>
    <property type="match status" value="4"/>
</dbReference>
<organism evidence="3">
    <name type="scientific">marine metagenome</name>
    <dbReference type="NCBI Taxonomy" id="408172"/>
    <lineage>
        <taxon>unclassified sequences</taxon>
        <taxon>metagenomes</taxon>
        <taxon>ecological metagenomes</taxon>
    </lineage>
</organism>
<dbReference type="PANTHER" id="PTHR44943">
    <property type="entry name" value="CELLULOSE SYNTHASE OPERON PROTEIN C"/>
    <property type="match status" value="1"/>
</dbReference>
<keyword evidence="2" id="KW-0802">TPR repeat</keyword>
<gene>
    <name evidence="3" type="ORF">METZ01_LOCUS482833</name>
</gene>